<feature type="compositionally biased region" description="Low complexity" evidence="7">
    <location>
        <begin position="441"/>
        <end position="473"/>
    </location>
</feature>
<feature type="compositionally biased region" description="Pro residues" evidence="7">
    <location>
        <begin position="406"/>
        <end position="417"/>
    </location>
</feature>
<organism evidence="9 10">
    <name type="scientific">Fonsecaea multimorphosa CBS 102226</name>
    <dbReference type="NCBI Taxonomy" id="1442371"/>
    <lineage>
        <taxon>Eukaryota</taxon>
        <taxon>Fungi</taxon>
        <taxon>Dikarya</taxon>
        <taxon>Ascomycota</taxon>
        <taxon>Pezizomycotina</taxon>
        <taxon>Eurotiomycetes</taxon>
        <taxon>Chaetothyriomycetidae</taxon>
        <taxon>Chaetothyriales</taxon>
        <taxon>Herpotrichiellaceae</taxon>
        <taxon>Fonsecaea</taxon>
    </lineage>
</organism>
<evidence type="ECO:0000256" key="3">
    <source>
        <dbReference type="ARBA" id="ARBA00023015"/>
    </source>
</evidence>
<reference evidence="9 10" key="1">
    <citation type="submission" date="2015-01" db="EMBL/GenBank/DDBJ databases">
        <title>The Genome Sequence of Fonsecaea multimorphosa CBS 102226.</title>
        <authorList>
            <consortium name="The Broad Institute Genomics Platform"/>
            <person name="Cuomo C."/>
            <person name="de Hoog S."/>
            <person name="Gorbushina A."/>
            <person name="Stielow B."/>
            <person name="Teixiera M."/>
            <person name="Abouelleil A."/>
            <person name="Chapman S.B."/>
            <person name="Priest M."/>
            <person name="Young S.K."/>
            <person name="Wortman J."/>
            <person name="Nusbaum C."/>
            <person name="Birren B."/>
        </authorList>
    </citation>
    <scope>NUCLEOTIDE SEQUENCE [LARGE SCALE GENOMIC DNA]</scope>
    <source>
        <strain evidence="9 10">CBS 102226</strain>
    </source>
</reference>
<keyword evidence="3" id="KW-0805">Transcription regulation</keyword>
<protein>
    <recommendedName>
        <fullName evidence="8">Zn(2)-C6 fungal-type domain-containing protein</fullName>
    </recommendedName>
</protein>
<keyword evidence="6" id="KW-0539">Nucleus</keyword>
<proteinExistence type="inferred from homology"/>
<feature type="compositionally biased region" description="Polar residues" evidence="7">
    <location>
        <begin position="489"/>
        <end position="505"/>
    </location>
</feature>
<evidence type="ECO:0000256" key="7">
    <source>
        <dbReference type="SAM" id="MobiDB-lite"/>
    </source>
</evidence>
<dbReference type="SUPFAM" id="SSF51161">
    <property type="entry name" value="Trimeric LpxA-like enzymes"/>
    <property type="match status" value="1"/>
</dbReference>
<dbReference type="GO" id="GO:0000981">
    <property type="term" value="F:DNA-binding transcription factor activity, RNA polymerase II-specific"/>
    <property type="evidence" value="ECO:0007669"/>
    <property type="project" value="InterPro"/>
</dbReference>
<keyword evidence="10" id="KW-1185">Reference proteome</keyword>
<evidence type="ECO:0000313" key="10">
    <source>
        <dbReference type="Proteomes" id="UP000053411"/>
    </source>
</evidence>
<feature type="domain" description="Zn(2)-C6 fungal-type" evidence="8">
    <location>
        <begin position="236"/>
        <end position="264"/>
    </location>
</feature>
<dbReference type="PROSITE" id="PS00463">
    <property type="entry name" value="ZN2_CY6_FUNGAL_1"/>
    <property type="match status" value="1"/>
</dbReference>
<dbReference type="GO" id="GO:0008374">
    <property type="term" value="F:O-acyltransferase activity"/>
    <property type="evidence" value="ECO:0007669"/>
    <property type="project" value="TreeGrafter"/>
</dbReference>
<dbReference type="InterPro" id="IPR011004">
    <property type="entry name" value="Trimer_LpxA-like_sf"/>
</dbReference>
<gene>
    <name evidence="9" type="ORF">Z520_10922</name>
</gene>
<evidence type="ECO:0000256" key="6">
    <source>
        <dbReference type="ARBA" id="ARBA00023242"/>
    </source>
</evidence>
<feature type="region of interest" description="Disordered" evidence="7">
    <location>
        <begin position="272"/>
        <end position="510"/>
    </location>
</feature>
<dbReference type="EMBL" id="KN848095">
    <property type="protein sequence ID" value="KIX93279.1"/>
    <property type="molecule type" value="Genomic_DNA"/>
</dbReference>
<evidence type="ECO:0000313" key="9">
    <source>
        <dbReference type="EMBL" id="KIX93279.1"/>
    </source>
</evidence>
<dbReference type="InterPro" id="IPR036864">
    <property type="entry name" value="Zn2-C6_fun-type_DNA-bd_sf"/>
</dbReference>
<keyword evidence="5" id="KW-0804">Transcription</keyword>
<accession>A0A0D2JS64</accession>
<evidence type="ECO:0000256" key="1">
    <source>
        <dbReference type="ARBA" id="ARBA00007274"/>
    </source>
</evidence>
<feature type="compositionally biased region" description="Polar residues" evidence="7">
    <location>
        <begin position="1"/>
        <end position="20"/>
    </location>
</feature>
<dbReference type="GO" id="GO:0003677">
    <property type="term" value="F:DNA binding"/>
    <property type="evidence" value="ECO:0007669"/>
    <property type="project" value="UniProtKB-KW"/>
</dbReference>
<keyword evidence="2" id="KW-0808">Transferase</keyword>
<dbReference type="GO" id="GO:0008270">
    <property type="term" value="F:zinc ion binding"/>
    <property type="evidence" value="ECO:0007669"/>
    <property type="project" value="InterPro"/>
</dbReference>
<keyword evidence="4" id="KW-0238">DNA-binding</keyword>
<dbReference type="Gene3D" id="4.10.240.10">
    <property type="entry name" value="Zn(2)-C6 fungal-type DNA-binding domain"/>
    <property type="match status" value="1"/>
</dbReference>
<dbReference type="Proteomes" id="UP000053411">
    <property type="component" value="Unassembled WGS sequence"/>
</dbReference>
<dbReference type="STRING" id="1442371.A0A0D2JS64"/>
<comment type="similarity">
    <text evidence="1">Belongs to the transferase hexapeptide repeat family.</text>
</comment>
<feature type="region of interest" description="Disordered" evidence="7">
    <location>
        <begin position="1"/>
        <end position="121"/>
    </location>
</feature>
<dbReference type="OrthoDB" id="25818at2759"/>
<sequence length="718" mass="78703">MPPPASQNASENEVTSSPEASSRGFVAVNHASSNVYVRIDHDPESEASLDSGHSSPQDQPLREEPTPRNSGSTYPPPHGQERAGHRRKRSESGDEDDDRYLERRRYEYGPREGPEPQHMANRALRVLGNADHNGTAAYYQNDANQNGHTWQEEKSAQPATAINGHRPSTSESQREGILDQEANASDAQPPPWGPDYQPRPNGQLNHDQYGHPESAAGTPTVAPKRKRNFSNRTKTGCMTCRQRKKKCDEAQPWCNNCVRGGFSCKGYNVNRRAAPTKPTPIRGPVPLQSRDGPGDVSDASPYQGTHMENPGPNNPLKRQDSVQSRPIPVGGSEGQRPPPYEMSPQRHEPQGRPLRPSQHTPWPPGQGQSSYTSEHLPPLADLNRPEPHPGANPREMSRVPPQGNAYPPPPPPPPPSNQAPLGPHPQQHFPSQHAPPPPVGPSGAHQPAAGPPQQQLQWHQPPQPQTPSYSHAYGPPPPGPHPAPPSHPTMPTHTRMASSSSNFKISGQEDVEKSKMLRSVNYIHMDPTLVYERQRCERALKRYEAACELDSGLSEQEIRNLLVKVLDPSQDTTHRFPSQNHGKGYLGLGVKIETPFTCTYGYNLRIHDDVYVGKGCNFDDAGVIEIGPRTIIGPGVTIITSDHNKDLINRKGTKGLWIANNVLIAAGVIIGAKAIIYPGVKIEEGATVEPGVVVRESLRTNQILKAPMNQIMEALPHH</sequence>
<dbReference type="PROSITE" id="PS50048">
    <property type="entry name" value="ZN2_CY6_FUNGAL_2"/>
    <property type="match status" value="1"/>
</dbReference>
<evidence type="ECO:0000256" key="2">
    <source>
        <dbReference type="ARBA" id="ARBA00022679"/>
    </source>
</evidence>
<dbReference type="InterPro" id="IPR001138">
    <property type="entry name" value="Zn2Cys6_DnaBD"/>
</dbReference>
<dbReference type="AlphaFoldDB" id="A0A0D2JS64"/>
<dbReference type="InterPro" id="IPR018357">
    <property type="entry name" value="Hexapep_transf_CS"/>
</dbReference>
<dbReference type="PANTHER" id="PTHR23416">
    <property type="entry name" value="SIALIC ACID SYNTHASE-RELATED"/>
    <property type="match status" value="1"/>
</dbReference>
<dbReference type="CDD" id="cd00067">
    <property type="entry name" value="GAL4"/>
    <property type="match status" value="1"/>
</dbReference>
<dbReference type="PROSITE" id="PS00101">
    <property type="entry name" value="HEXAPEP_TRANSFERASES"/>
    <property type="match status" value="1"/>
</dbReference>
<evidence type="ECO:0000259" key="8">
    <source>
        <dbReference type="PROSITE" id="PS50048"/>
    </source>
</evidence>
<dbReference type="Pfam" id="PF12464">
    <property type="entry name" value="Mac"/>
    <property type="match status" value="1"/>
</dbReference>
<feature type="region of interest" description="Disordered" evidence="7">
    <location>
        <begin position="135"/>
        <end position="238"/>
    </location>
</feature>
<dbReference type="GeneID" id="27716668"/>
<dbReference type="RefSeq" id="XP_016627402.1">
    <property type="nucleotide sequence ID" value="XM_016781413.1"/>
</dbReference>
<evidence type="ECO:0000256" key="4">
    <source>
        <dbReference type="ARBA" id="ARBA00023125"/>
    </source>
</evidence>
<evidence type="ECO:0000256" key="5">
    <source>
        <dbReference type="ARBA" id="ARBA00023163"/>
    </source>
</evidence>
<dbReference type="SUPFAM" id="SSF57701">
    <property type="entry name" value="Zn2/Cys6 DNA-binding domain"/>
    <property type="match status" value="1"/>
</dbReference>
<feature type="compositionally biased region" description="Pro residues" evidence="7">
    <location>
        <begin position="474"/>
        <end position="488"/>
    </location>
</feature>
<dbReference type="SMART" id="SM00066">
    <property type="entry name" value="GAL4"/>
    <property type="match status" value="1"/>
</dbReference>
<feature type="compositionally biased region" description="Basic and acidic residues" evidence="7">
    <location>
        <begin position="100"/>
        <end position="115"/>
    </location>
</feature>
<name>A0A0D2JS64_9EURO</name>
<dbReference type="PANTHER" id="PTHR23416:SF76">
    <property type="entry name" value="ZN(II)2CYS6 TRANSCRIPTION FACTOR (EUROFUNG)"/>
    <property type="match status" value="1"/>
</dbReference>
<dbReference type="VEuPathDB" id="FungiDB:Z520_10922"/>
<dbReference type="Pfam" id="PF00172">
    <property type="entry name" value="Zn_clus"/>
    <property type="match status" value="1"/>
</dbReference>
<dbReference type="InterPro" id="IPR051159">
    <property type="entry name" value="Hexapeptide_acetyltransf"/>
</dbReference>
<dbReference type="Gene3D" id="2.160.10.10">
    <property type="entry name" value="Hexapeptide repeat proteins"/>
    <property type="match status" value="1"/>
</dbReference>
<dbReference type="InterPro" id="IPR024688">
    <property type="entry name" value="Mac_dom"/>
</dbReference>